<organism evidence="2 3">
    <name type="scientific">Actinokineospora soli</name>
    <dbReference type="NCBI Taxonomy" id="1048753"/>
    <lineage>
        <taxon>Bacteria</taxon>
        <taxon>Bacillati</taxon>
        <taxon>Actinomycetota</taxon>
        <taxon>Actinomycetes</taxon>
        <taxon>Pseudonocardiales</taxon>
        <taxon>Pseudonocardiaceae</taxon>
        <taxon>Actinokineospora</taxon>
    </lineage>
</organism>
<accession>A0ABW2U0H7</accession>
<evidence type="ECO:0000313" key="2">
    <source>
        <dbReference type="EMBL" id="MFC7618546.1"/>
    </source>
</evidence>
<sequence>MHGPTGRLLEPPVVLVLDVRPLVEEDRARTADREQRVPGAQLPLATTALTPVNPAVVSPPSRDGGTPGRPHAIET</sequence>
<gene>
    <name evidence="2" type="ORF">ACFQV2_39630</name>
</gene>
<feature type="region of interest" description="Disordered" evidence="1">
    <location>
        <begin position="52"/>
        <end position="75"/>
    </location>
</feature>
<reference evidence="3" key="1">
    <citation type="journal article" date="2019" name="Int. J. Syst. Evol. Microbiol.">
        <title>The Global Catalogue of Microorganisms (GCM) 10K type strain sequencing project: providing services to taxonomists for standard genome sequencing and annotation.</title>
        <authorList>
            <consortium name="The Broad Institute Genomics Platform"/>
            <consortium name="The Broad Institute Genome Sequencing Center for Infectious Disease"/>
            <person name="Wu L."/>
            <person name="Ma J."/>
        </authorList>
    </citation>
    <scope>NUCLEOTIDE SEQUENCE [LARGE SCALE GENOMIC DNA]</scope>
    <source>
        <strain evidence="3">JCM 17695</strain>
    </source>
</reference>
<proteinExistence type="predicted"/>
<comment type="caution">
    <text evidence="2">The sequence shown here is derived from an EMBL/GenBank/DDBJ whole genome shotgun (WGS) entry which is preliminary data.</text>
</comment>
<keyword evidence="3" id="KW-1185">Reference proteome</keyword>
<dbReference type="EMBL" id="JBHTEY010000004">
    <property type="protein sequence ID" value="MFC7618546.1"/>
    <property type="molecule type" value="Genomic_DNA"/>
</dbReference>
<evidence type="ECO:0000256" key="1">
    <source>
        <dbReference type="SAM" id="MobiDB-lite"/>
    </source>
</evidence>
<dbReference type="Proteomes" id="UP001596512">
    <property type="component" value="Unassembled WGS sequence"/>
</dbReference>
<protein>
    <submittedName>
        <fullName evidence="2">Uncharacterized protein</fullName>
    </submittedName>
</protein>
<evidence type="ECO:0000313" key="3">
    <source>
        <dbReference type="Proteomes" id="UP001596512"/>
    </source>
</evidence>
<name>A0ABW2U0H7_9PSEU</name>